<dbReference type="PANTHER" id="PTHR48098">
    <property type="entry name" value="ENTEROCHELIN ESTERASE-RELATED"/>
    <property type="match status" value="1"/>
</dbReference>
<dbReference type="AlphaFoldDB" id="A0A8D6U7R9"/>
<dbReference type="InterPro" id="IPR050583">
    <property type="entry name" value="Mycobacterial_A85_antigen"/>
</dbReference>
<protein>
    <recommendedName>
        <fullName evidence="3">Esterase</fullName>
    </recommendedName>
</protein>
<proteinExistence type="predicted"/>
<organism evidence="1 2">
    <name type="scientific">Streptococcus thermophilus</name>
    <dbReference type="NCBI Taxonomy" id="1308"/>
    <lineage>
        <taxon>Bacteria</taxon>
        <taxon>Bacillati</taxon>
        <taxon>Bacillota</taxon>
        <taxon>Bacilli</taxon>
        <taxon>Lactobacillales</taxon>
        <taxon>Streptococcaceae</taxon>
        <taxon>Streptococcus</taxon>
    </lineage>
</organism>
<evidence type="ECO:0000313" key="2">
    <source>
        <dbReference type="Proteomes" id="UP000509833"/>
    </source>
</evidence>
<dbReference type="InterPro" id="IPR000801">
    <property type="entry name" value="Esterase-like"/>
</dbReference>
<dbReference type="InterPro" id="IPR029058">
    <property type="entry name" value="AB_hydrolase_fold"/>
</dbReference>
<dbReference type="EMBL" id="LR822017">
    <property type="protein sequence ID" value="CAD0138141.1"/>
    <property type="molecule type" value="Genomic_DNA"/>
</dbReference>
<sequence>MKIHELEVPYTGKLRRVRVLLPKNYETDRDRSYPVVYFHDGQNVLYSKESFSGYSWKIIPTFKRNPDISRMIVVAIDNDGPARMNEDSAWSIKNRISQVCSLAVRA</sequence>
<evidence type="ECO:0008006" key="3">
    <source>
        <dbReference type="Google" id="ProtNLM"/>
    </source>
</evidence>
<dbReference type="SUPFAM" id="SSF53474">
    <property type="entry name" value="alpha/beta-Hydrolases"/>
    <property type="match status" value="1"/>
</dbReference>
<dbReference type="PANTHER" id="PTHR48098:SF6">
    <property type="entry name" value="FERRI-BACILLIBACTIN ESTERASE BESA"/>
    <property type="match status" value="1"/>
</dbReference>
<name>A0A8D6U7R9_STRTR</name>
<evidence type="ECO:0000313" key="1">
    <source>
        <dbReference type="EMBL" id="CAD0138141.1"/>
    </source>
</evidence>
<dbReference type="Proteomes" id="UP000509833">
    <property type="component" value="Chromosome"/>
</dbReference>
<dbReference type="Pfam" id="PF00756">
    <property type="entry name" value="Esterase"/>
    <property type="match status" value="1"/>
</dbReference>
<accession>A0A8D6U7R9</accession>
<dbReference type="Gene3D" id="3.40.50.1820">
    <property type="entry name" value="alpha/beta hydrolase"/>
    <property type="match status" value="1"/>
</dbReference>
<gene>
    <name evidence="1" type="ORF">STHERMO_1316</name>
</gene>
<reference evidence="1 2" key="1">
    <citation type="submission" date="2020-06" db="EMBL/GenBank/DDBJ databases">
        <authorList>
            <person name="Chuat V."/>
        </authorList>
    </citation>
    <scope>NUCLEOTIDE SEQUENCE [LARGE SCALE GENOMIC DNA]</scope>
    <source>
        <strain evidence="1">STH_CIRM_336</strain>
    </source>
</reference>